<accession>B6IKE8</accession>
<dbReference type="InterPro" id="IPR000536">
    <property type="entry name" value="Nucl_hrmn_rcpt_lig-bd"/>
</dbReference>
<dbReference type="PROSITE" id="PS51843">
    <property type="entry name" value="NR_LBD"/>
    <property type="match status" value="1"/>
</dbReference>
<dbReference type="AlphaFoldDB" id="B6IKE8"/>
<organism evidence="5 6">
    <name type="scientific">Caenorhabditis briggsae</name>
    <dbReference type="NCBI Taxonomy" id="6238"/>
    <lineage>
        <taxon>Eukaryota</taxon>
        <taxon>Metazoa</taxon>
        <taxon>Ecdysozoa</taxon>
        <taxon>Nematoda</taxon>
        <taxon>Chromadorea</taxon>
        <taxon>Rhabditida</taxon>
        <taxon>Rhabditina</taxon>
        <taxon>Rhabditomorpha</taxon>
        <taxon>Rhabditoidea</taxon>
        <taxon>Rhabditidae</taxon>
        <taxon>Peloderinae</taxon>
        <taxon>Caenorhabditis</taxon>
    </lineage>
</organism>
<dbReference type="Proteomes" id="UP000008549">
    <property type="component" value="Unassembled WGS sequence"/>
</dbReference>
<evidence type="ECO:0000313" key="5">
    <source>
        <dbReference type="EMBL" id="CAS00378.1"/>
    </source>
</evidence>
<proteinExistence type="predicted"/>
<dbReference type="PANTHER" id="PTHR46800:SF2">
    <property type="entry name" value="NUCLEAR HORMONE RECEPTOR FAMILY-RELATED"/>
    <property type="match status" value="1"/>
</dbReference>
<evidence type="ECO:0000313" key="7">
    <source>
        <dbReference type="WormBase" id="CBG27271"/>
    </source>
</evidence>
<dbReference type="EMBL" id="HE601529">
    <property type="protein sequence ID" value="CAS00378.1"/>
    <property type="molecule type" value="Genomic_DNA"/>
</dbReference>
<name>B6IKE8_CAEBR</name>
<dbReference type="eggNOG" id="KOG3575">
    <property type="taxonomic scope" value="Eukaryota"/>
</dbReference>
<dbReference type="HOGENOM" id="CLU_007368_1_0_1"/>
<evidence type="ECO:0000313" key="6">
    <source>
        <dbReference type="Proteomes" id="UP000008549"/>
    </source>
</evidence>
<keyword evidence="6" id="KW-1185">Reference proteome</keyword>
<sequence length="221" mass="26451">MCREKHGRKMVADSDLPSILETRIISRDFSHLSFAVSNWHEFETIQDEMNGGKIGFQNVFQMTCTVNNDIDLSWKMVHKQFPATQNLKTSDQSALLRNFMLKLWQIEPILDNIFNDEKYMNMNDEGFENLIVSFYERAFLEGQEMSREETLRIFQPYWSFYYLKMVMPIVVLDLERAELMSIIWLLFFDNGYTNISPECQEMCRNIKKVILRELKNYQEFR</sequence>
<evidence type="ECO:0000256" key="3">
    <source>
        <dbReference type="ARBA" id="ARBA00023170"/>
    </source>
</evidence>
<dbReference type="WormBase" id="CBG27271">
    <property type="protein sequence ID" value="CBP43116"/>
    <property type="gene ID" value="WBGene00088685"/>
</dbReference>
<keyword evidence="3" id="KW-0675">Receptor</keyword>
<evidence type="ECO:0000256" key="2">
    <source>
        <dbReference type="ARBA" id="ARBA00023163"/>
    </source>
</evidence>
<reference evidence="5 6" key="1">
    <citation type="journal article" date="2003" name="PLoS Biol.">
        <title>The genome sequence of Caenorhabditis briggsae: a platform for comparative genomics.</title>
        <authorList>
            <person name="Stein L.D."/>
            <person name="Bao Z."/>
            <person name="Blasiar D."/>
            <person name="Blumenthal T."/>
            <person name="Brent M.R."/>
            <person name="Chen N."/>
            <person name="Chinwalla A."/>
            <person name="Clarke L."/>
            <person name="Clee C."/>
            <person name="Coghlan A."/>
            <person name="Coulson A."/>
            <person name="D'Eustachio P."/>
            <person name="Fitch D.H."/>
            <person name="Fulton L.A."/>
            <person name="Fulton R.E."/>
            <person name="Griffiths-Jones S."/>
            <person name="Harris T.W."/>
            <person name="Hillier L.W."/>
            <person name="Kamath R."/>
            <person name="Kuwabara P.E."/>
            <person name="Mardis E.R."/>
            <person name="Marra M.A."/>
            <person name="Miner T.L."/>
            <person name="Minx P."/>
            <person name="Mullikin J.C."/>
            <person name="Plumb R.W."/>
            <person name="Rogers J."/>
            <person name="Schein J.E."/>
            <person name="Sohrmann M."/>
            <person name="Spieth J."/>
            <person name="Stajich J.E."/>
            <person name="Wei C."/>
            <person name="Willey D."/>
            <person name="Wilson R.K."/>
            <person name="Durbin R."/>
            <person name="Waterston R.H."/>
        </authorList>
    </citation>
    <scope>NUCLEOTIDE SEQUENCE [LARGE SCALE GENOMIC DNA]</scope>
    <source>
        <strain evidence="5 6">AF16</strain>
    </source>
</reference>
<dbReference type="PANTHER" id="PTHR46800">
    <property type="entry name" value="NUCLEAR HORMONE RECEPTOR FAMILY-RELATED-RELATED"/>
    <property type="match status" value="1"/>
</dbReference>
<dbReference type="RefSeq" id="XP_045099937.1">
    <property type="nucleotide sequence ID" value="XM_045238308.1"/>
</dbReference>
<dbReference type="SUPFAM" id="SSF48508">
    <property type="entry name" value="Nuclear receptor ligand-binding domain"/>
    <property type="match status" value="1"/>
</dbReference>
<feature type="domain" description="NR LBD" evidence="4">
    <location>
        <begin position="28"/>
        <end position="221"/>
    </location>
</feature>
<dbReference type="InterPro" id="IPR035500">
    <property type="entry name" value="NHR-like_dom_sf"/>
</dbReference>
<evidence type="ECO:0000259" key="4">
    <source>
        <dbReference type="PROSITE" id="PS51843"/>
    </source>
</evidence>
<dbReference type="InterPro" id="IPR042936">
    <property type="entry name" value="Nhr-150"/>
</dbReference>
<dbReference type="CTD" id="68918725"/>
<dbReference type="InParanoid" id="B6IKE8"/>
<evidence type="ECO:0000256" key="1">
    <source>
        <dbReference type="ARBA" id="ARBA00023015"/>
    </source>
</evidence>
<reference evidence="5 6" key="2">
    <citation type="journal article" date="2011" name="PLoS Genet.">
        <title>Caenorhabditis briggsae recombinant inbred line genotypes reveal inter-strain incompatibility and the evolution of recombination.</title>
        <authorList>
            <person name="Ross J.A."/>
            <person name="Koboldt D.C."/>
            <person name="Staisch J.E."/>
            <person name="Chamberlin H.M."/>
            <person name="Gupta B.P."/>
            <person name="Miller R.D."/>
            <person name="Baird S.E."/>
            <person name="Haag E.S."/>
        </authorList>
    </citation>
    <scope>NUCLEOTIDE SEQUENCE [LARGE SCALE GENOMIC DNA]</scope>
    <source>
        <strain evidence="5 6">AF16</strain>
    </source>
</reference>
<protein>
    <submittedName>
        <fullName evidence="5">Protein CBG27271</fullName>
    </submittedName>
</protein>
<gene>
    <name evidence="5 7" type="ORF">CBG27271</name>
    <name evidence="5" type="ORF">CBG_27271</name>
</gene>
<dbReference type="GO" id="GO:0045087">
    <property type="term" value="P:innate immune response"/>
    <property type="evidence" value="ECO:0000318"/>
    <property type="project" value="GO_Central"/>
</dbReference>
<dbReference type="KEGG" id="cbr:CBG_27271"/>
<dbReference type="Pfam" id="PF00104">
    <property type="entry name" value="Hormone_recep"/>
    <property type="match status" value="1"/>
</dbReference>
<keyword evidence="1" id="KW-0805">Transcription regulation</keyword>
<keyword evidence="2" id="KW-0804">Transcription</keyword>
<dbReference type="GeneID" id="68918725"/>